<organism evidence="1 2">
    <name type="scientific">Aspergillus brasiliensis (strain CBS 101740 / IMI 381727 / IBT 21946)</name>
    <dbReference type="NCBI Taxonomy" id="767769"/>
    <lineage>
        <taxon>Eukaryota</taxon>
        <taxon>Fungi</taxon>
        <taxon>Dikarya</taxon>
        <taxon>Ascomycota</taxon>
        <taxon>Pezizomycotina</taxon>
        <taxon>Eurotiomycetes</taxon>
        <taxon>Eurotiomycetidae</taxon>
        <taxon>Eurotiales</taxon>
        <taxon>Aspergillaceae</taxon>
        <taxon>Aspergillus</taxon>
        <taxon>Aspergillus subgen. Circumdati</taxon>
    </lineage>
</organism>
<dbReference type="Proteomes" id="UP000184499">
    <property type="component" value="Unassembled WGS sequence"/>
</dbReference>
<dbReference type="VEuPathDB" id="FungiDB:ASPBRDRAFT_208862"/>
<reference evidence="2" key="1">
    <citation type="journal article" date="2017" name="Genome Biol.">
        <title>Comparative genomics reveals high biological diversity and specific adaptations in the industrially and medically important fungal genus Aspergillus.</title>
        <authorList>
            <person name="de Vries R.P."/>
            <person name="Riley R."/>
            <person name="Wiebenga A."/>
            <person name="Aguilar-Osorio G."/>
            <person name="Amillis S."/>
            <person name="Uchima C.A."/>
            <person name="Anderluh G."/>
            <person name="Asadollahi M."/>
            <person name="Askin M."/>
            <person name="Barry K."/>
            <person name="Battaglia E."/>
            <person name="Bayram O."/>
            <person name="Benocci T."/>
            <person name="Braus-Stromeyer S.A."/>
            <person name="Caldana C."/>
            <person name="Canovas D."/>
            <person name="Cerqueira G.C."/>
            <person name="Chen F."/>
            <person name="Chen W."/>
            <person name="Choi C."/>
            <person name="Clum A."/>
            <person name="Dos Santos R.A."/>
            <person name="Damasio A.R."/>
            <person name="Diallinas G."/>
            <person name="Emri T."/>
            <person name="Fekete E."/>
            <person name="Flipphi M."/>
            <person name="Freyberg S."/>
            <person name="Gallo A."/>
            <person name="Gournas C."/>
            <person name="Habgood R."/>
            <person name="Hainaut M."/>
            <person name="Harispe M.L."/>
            <person name="Henrissat B."/>
            <person name="Hilden K.S."/>
            <person name="Hope R."/>
            <person name="Hossain A."/>
            <person name="Karabika E."/>
            <person name="Karaffa L."/>
            <person name="Karanyi Z."/>
            <person name="Krasevec N."/>
            <person name="Kuo A."/>
            <person name="Kusch H."/>
            <person name="LaButti K."/>
            <person name="Lagendijk E.L."/>
            <person name="Lapidus A."/>
            <person name="Levasseur A."/>
            <person name="Lindquist E."/>
            <person name="Lipzen A."/>
            <person name="Logrieco A.F."/>
            <person name="MacCabe A."/>
            <person name="Maekelae M.R."/>
            <person name="Malavazi I."/>
            <person name="Melin P."/>
            <person name="Meyer V."/>
            <person name="Mielnichuk N."/>
            <person name="Miskei M."/>
            <person name="Molnar A.P."/>
            <person name="Mule G."/>
            <person name="Ngan C.Y."/>
            <person name="Orejas M."/>
            <person name="Orosz E."/>
            <person name="Ouedraogo J.P."/>
            <person name="Overkamp K.M."/>
            <person name="Park H.-S."/>
            <person name="Perrone G."/>
            <person name="Piumi F."/>
            <person name="Punt P.J."/>
            <person name="Ram A.F."/>
            <person name="Ramon A."/>
            <person name="Rauscher S."/>
            <person name="Record E."/>
            <person name="Riano-Pachon D.M."/>
            <person name="Robert V."/>
            <person name="Roehrig J."/>
            <person name="Ruller R."/>
            <person name="Salamov A."/>
            <person name="Salih N.S."/>
            <person name="Samson R.A."/>
            <person name="Sandor E."/>
            <person name="Sanguinetti M."/>
            <person name="Schuetze T."/>
            <person name="Sepcic K."/>
            <person name="Shelest E."/>
            <person name="Sherlock G."/>
            <person name="Sophianopoulou V."/>
            <person name="Squina F.M."/>
            <person name="Sun H."/>
            <person name="Susca A."/>
            <person name="Todd R.B."/>
            <person name="Tsang A."/>
            <person name="Unkles S.E."/>
            <person name="van de Wiele N."/>
            <person name="van Rossen-Uffink D."/>
            <person name="Oliveira J.V."/>
            <person name="Vesth T.C."/>
            <person name="Visser J."/>
            <person name="Yu J.-H."/>
            <person name="Zhou M."/>
            <person name="Andersen M.R."/>
            <person name="Archer D.B."/>
            <person name="Baker S.E."/>
            <person name="Benoit I."/>
            <person name="Brakhage A.A."/>
            <person name="Braus G.H."/>
            <person name="Fischer R."/>
            <person name="Frisvad J.C."/>
            <person name="Goldman G.H."/>
            <person name="Houbraken J."/>
            <person name="Oakley B."/>
            <person name="Pocsi I."/>
            <person name="Scazzocchio C."/>
            <person name="Seiboth B."/>
            <person name="vanKuyk P.A."/>
            <person name="Wortman J."/>
            <person name="Dyer P.S."/>
            <person name="Grigoriev I.V."/>
        </authorList>
    </citation>
    <scope>NUCLEOTIDE SEQUENCE [LARGE SCALE GENOMIC DNA]</scope>
    <source>
        <strain evidence="2">CBS 101740 / IMI 381727 / IBT 21946</strain>
    </source>
</reference>
<evidence type="ECO:0000313" key="2">
    <source>
        <dbReference type="Proteomes" id="UP000184499"/>
    </source>
</evidence>
<dbReference type="OrthoDB" id="3259529at2759"/>
<dbReference type="RefSeq" id="XP_067477488.1">
    <property type="nucleotide sequence ID" value="XM_067621847.1"/>
</dbReference>
<keyword evidence="2" id="KW-1185">Reference proteome</keyword>
<dbReference type="AlphaFoldDB" id="A0A1L9UEZ8"/>
<name>A0A1L9UEZ8_ASPBC</name>
<gene>
    <name evidence="1" type="ORF">ASPBRDRAFT_208862</name>
</gene>
<proteinExistence type="predicted"/>
<dbReference type="EMBL" id="KV878687">
    <property type="protein sequence ID" value="OJJ70240.1"/>
    <property type="molecule type" value="Genomic_DNA"/>
</dbReference>
<accession>A0A1L9UEZ8</accession>
<dbReference type="OMA" id="FKAIGWA"/>
<evidence type="ECO:0000313" key="1">
    <source>
        <dbReference type="EMBL" id="OJJ70240.1"/>
    </source>
</evidence>
<protein>
    <submittedName>
        <fullName evidence="1">Uncharacterized protein</fullName>
    </submittedName>
</protein>
<sequence length="266" mass="30417">MNPPQVNEQNVIFSPALDPLSVGDLNEGPQPPQEISRVLSILTDAGIPCCFVQEQALIYYGTSRVPRDLVLCIQDGQFEHAVELFASRKDILEPCGPNPLKSPNLLNHKYPRFKAIGWATFWLLVPGNYCHLIVEHENVEWSLGGLPYSKLPVYVQSAIDSKSLLDLEELIDGMDLSEEWGHRELDLEGHTDTKWLEDRAQAFRDDGVDEMFIFVDPTPVLRREIWTHAIQNKQRRLGWKYLPETHATRYRRHGSKDPRSVLRPGV</sequence>
<dbReference type="GeneID" id="93574335"/>